<comment type="caution">
    <text evidence="1">The sequence shown here is derived from an EMBL/GenBank/DDBJ whole genome shotgun (WGS) entry which is preliminary data.</text>
</comment>
<gene>
    <name evidence="1" type="ORF">RFI_09888</name>
</gene>
<sequence length="162" mass="18493">MAEVEQHVGSIIHSDEEILKMSEQPKESEFIVSSKLRLSAQCKKLRQNVVTTEDNDELVANSNTEKREDNTKLKINFENDAKNDMERKSVANDESAASVALQLEKLQDQVKKLTQALDVRDSSSNCRQKHNNMIKSDIIYKKSNGLYAVPILSERPYVVIQW</sequence>
<name>X6NNE2_RETFI</name>
<dbReference type="AlphaFoldDB" id="X6NNE2"/>
<keyword evidence="2" id="KW-1185">Reference proteome</keyword>
<protein>
    <submittedName>
        <fullName evidence="1">Uncharacterized protein</fullName>
    </submittedName>
</protein>
<reference evidence="1 2" key="1">
    <citation type="journal article" date="2013" name="Curr. Biol.">
        <title>The Genome of the Foraminiferan Reticulomyxa filosa.</title>
        <authorList>
            <person name="Glockner G."/>
            <person name="Hulsmann N."/>
            <person name="Schleicher M."/>
            <person name="Noegel A.A."/>
            <person name="Eichinger L."/>
            <person name="Gallinger C."/>
            <person name="Pawlowski J."/>
            <person name="Sierra R."/>
            <person name="Euteneuer U."/>
            <person name="Pillet L."/>
            <person name="Moustafa A."/>
            <person name="Platzer M."/>
            <person name="Groth M."/>
            <person name="Szafranski K."/>
            <person name="Schliwa M."/>
        </authorList>
    </citation>
    <scope>NUCLEOTIDE SEQUENCE [LARGE SCALE GENOMIC DNA]</scope>
</reference>
<dbReference type="EMBL" id="ASPP01007377">
    <property type="protein sequence ID" value="ETO27239.1"/>
    <property type="molecule type" value="Genomic_DNA"/>
</dbReference>
<accession>X6NNE2</accession>
<evidence type="ECO:0000313" key="1">
    <source>
        <dbReference type="EMBL" id="ETO27239.1"/>
    </source>
</evidence>
<evidence type="ECO:0000313" key="2">
    <source>
        <dbReference type="Proteomes" id="UP000023152"/>
    </source>
</evidence>
<organism evidence="1 2">
    <name type="scientific">Reticulomyxa filosa</name>
    <dbReference type="NCBI Taxonomy" id="46433"/>
    <lineage>
        <taxon>Eukaryota</taxon>
        <taxon>Sar</taxon>
        <taxon>Rhizaria</taxon>
        <taxon>Retaria</taxon>
        <taxon>Foraminifera</taxon>
        <taxon>Monothalamids</taxon>
        <taxon>Reticulomyxidae</taxon>
        <taxon>Reticulomyxa</taxon>
    </lineage>
</organism>
<dbReference type="Proteomes" id="UP000023152">
    <property type="component" value="Unassembled WGS sequence"/>
</dbReference>
<proteinExistence type="predicted"/>